<dbReference type="Pfam" id="PF13247">
    <property type="entry name" value="Fer4_11"/>
    <property type="match status" value="1"/>
</dbReference>
<gene>
    <name evidence="11" type="primary">dmsB</name>
    <name evidence="11" type="ORF">LMF89_05165</name>
</gene>
<evidence type="ECO:0000313" key="11">
    <source>
        <dbReference type="EMBL" id="MCC5464758.1"/>
    </source>
</evidence>
<reference evidence="11" key="1">
    <citation type="submission" date="2021-11" db="EMBL/GenBank/DDBJ databases">
        <title>Description of a new species Pelosinus isolated from the bottom sediments of Lake Baikal.</title>
        <authorList>
            <person name="Zakharyuk A."/>
        </authorList>
    </citation>
    <scope>NUCLEOTIDE SEQUENCE</scope>
    <source>
        <strain evidence="11">Bkl1</strain>
    </source>
</reference>
<organism evidence="11 12">
    <name type="scientific">Pelosinus baikalensis</name>
    <dbReference type="NCBI Taxonomy" id="2892015"/>
    <lineage>
        <taxon>Bacteria</taxon>
        <taxon>Bacillati</taxon>
        <taxon>Bacillota</taxon>
        <taxon>Negativicutes</taxon>
        <taxon>Selenomonadales</taxon>
        <taxon>Sporomusaceae</taxon>
        <taxon>Pelosinus</taxon>
    </lineage>
</organism>
<keyword evidence="7" id="KW-0249">Electron transport</keyword>
<dbReference type="PANTHER" id="PTHR43177">
    <property type="entry name" value="PROTEIN NRFC"/>
    <property type="match status" value="1"/>
</dbReference>
<feature type="domain" description="4Fe-4S ferredoxin-type" evidence="10">
    <location>
        <begin position="58"/>
        <end position="89"/>
    </location>
</feature>
<keyword evidence="5" id="KW-0479">Metal-binding</keyword>
<dbReference type="InterPro" id="IPR017896">
    <property type="entry name" value="4Fe4S_Fe-S-bd"/>
</dbReference>
<comment type="caution">
    <text evidence="11">The sequence shown here is derived from an EMBL/GenBank/DDBJ whole genome shotgun (WGS) entry which is preliminary data.</text>
</comment>
<evidence type="ECO:0000256" key="5">
    <source>
        <dbReference type="ARBA" id="ARBA00022723"/>
    </source>
</evidence>
<dbReference type="PROSITE" id="PS00198">
    <property type="entry name" value="4FE4S_FER_1"/>
    <property type="match status" value="1"/>
</dbReference>
<comment type="function">
    <text evidence="2">Electron transfer subunit of the terminal reductase during anaerobic growth on various sulfoxide and N-oxide compounds.</text>
</comment>
<keyword evidence="6" id="KW-0677">Repeat</keyword>
<dbReference type="InterPro" id="IPR014297">
    <property type="entry name" value="DMSO_DmsB"/>
</dbReference>
<evidence type="ECO:0000256" key="7">
    <source>
        <dbReference type="ARBA" id="ARBA00022982"/>
    </source>
</evidence>
<dbReference type="EC" id="1.8.5.3" evidence="11"/>
<feature type="domain" description="4Fe-4S ferredoxin-type" evidence="10">
    <location>
        <begin position="5"/>
        <end position="35"/>
    </location>
</feature>
<dbReference type="SUPFAM" id="SSF54862">
    <property type="entry name" value="4Fe-4S ferredoxins"/>
    <property type="match status" value="1"/>
</dbReference>
<feature type="domain" description="4Fe-4S ferredoxin-type" evidence="10">
    <location>
        <begin position="91"/>
        <end position="120"/>
    </location>
</feature>
<evidence type="ECO:0000259" key="10">
    <source>
        <dbReference type="PROSITE" id="PS51379"/>
    </source>
</evidence>
<dbReference type="RefSeq" id="WP_229534179.1">
    <property type="nucleotide sequence ID" value="NZ_JAJHJB010000004.1"/>
</dbReference>
<evidence type="ECO:0000256" key="6">
    <source>
        <dbReference type="ARBA" id="ARBA00022737"/>
    </source>
</evidence>
<dbReference type="EMBL" id="JAJHJB010000004">
    <property type="protein sequence ID" value="MCC5464758.1"/>
    <property type="molecule type" value="Genomic_DNA"/>
</dbReference>
<protein>
    <submittedName>
        <fullName evidence="11">Dimethylsulfoxide reductase subunit B</fullName>
        <ecNumber evidence="11">1.8.5.3</ecNumber>
    </submittedName>
</protein>
<keyword evidence="11" id="KW-0560">Oxidoreductase</keyword>
<evidence type="ECO:0000313" key="12">
    <source>
        <dbReference type="Proteomes" id="UP001165492"/>
    </source>
</evidence>
<evidence type="ECO:0000256" key="9">
    <source>
        <dbReference type="ARBA" id="ARBA00023014"/>
    </source>
</evidence>
<keyword evidence="4" id="KW-0004">4Fe-4S</keyword>
<dbReference type="PANTHER" id="PTHR43177:SF5">
    <property type="entry name" value="ANAEROBIC DIMETHYL SULFOXIDE REDUCTASE CHAIN B-RELATED"/>
    <property type="match status" value="1"/>
</dbReference>
<dbReference type="CDD" id="cd16371">
    <property type="entry name" value="DMSOR_beta_like"/>
    <property type="match status" value="1"/>
</dbReference>
<keyword evidence="9" id="KW-0411">Iron-sulfur</keyword>
<accession>A0ABS8HNI2</accession>
<dbReference type="PROSITE" id="PS51379">
    <property type="entry name" value="4FE4S_FER_2"/>
    <property type="match status" value="3"/>
</dbReference>
<evidence type="ECO:0000256" key="8">
    <source>
        <dbReference type="ARBA" id="ARBA00023004"/>
    </source>
</evidence>
<sequence>MSKQMAFYVEQKHCTGCSACQIACKDKHNLPVGQNFRRIHAYEGGGFTISGNVVHQNTYAYWIPVSCNHCVDAPCIAVCPSKAIYKRQEDGLVLINEKSCIGCRRCFLVCPYQAPQFDAATSKMKKCDFCQDLLLQGTAPACVSACPMRVLGYGELSELQKKYGNTSWVKGLPNTAKIKPAWVLVPHRDAVLVETM</sequence>
<evidence type="ECO:0000256" key="2">
    <source>
        <dbReference type="ARBA" id="ARBA00003584"/>
    </source>
</evidence>
<dbReference type="Gene3D" id="3.30.70.20">
    <property type="match status" value="2"/>
</dbReference>
<name>A0ABS8HNI2_9FIRM</name>
<keyword evidence="12" id="KW-1185">Reference proteome</keyword>
<dbReference type="InterPro" id="IPR017900">
    <property type="entry name" value="4Fe4S_Fe_S_CS"/>
</dbReference>
<comment type="cofactor">
    <cofactor evidence="1">
        <name>[4Fe-4S] cluster</name>
        <dbReference type="ChEBI" id="CHEBI:49883"/>
    </cofactor>
</comment>
<evidence type="ECO:0000256" key="1">
    <source>
        <dbReference type="ARBA" id="ARBA00001966"/>
    </source>
</evidence>
<evidence type="ECO:0000256" key="4">
    <source>
        <dbReference type="ARBA" id="ARBA00022485"/>
    </source>
</evidence>
<dbReference type="NCBIfam" id="TIGR02951">
    <property type="entry name" value="DMSO_dmsB"/>
    <property type="match status" value="1"/>
</dbReference>
<evidence type="ECO:0000256" key="3">
    <source>
        <dbReference type="ARBA" id="ARBA00022448"/>
    </source>
</evidence>
<proteinExistence type="predicted"/>
<keyword evidence="3" id="KW-0813">Transport</keyword>
<dbReference type="Proteomes" id="UP001165492">
    <property type="component" value="Unassembled WGS sequence"/>
</dbReference>
<dbReference type="GO" id="GO:0016491">
    <property type="term" value="F:oxidoreductase activity"/>
    <property type="evidence" value="ECO:0007669"/>
    <property type="project" value="UniProtKB-KW"/>
</dbReference>
<dbReference type="InterPro" id="IPR050954">
    <property type="entry name" value="ET_IronSulfur_Cluster-Binding"/>
</dbReference>
<keyword evidence="8" id="KW-0408">Iron</keyword>